<gene>
    <name evidence="1" type="ORF">DT23_01835</name>
</gene>
<dbReference type="PANTHER" id="PTHR47628:SF1">
    <property type="entry name" value="ALIPHATIC AMIDASE EXPRESSION-REGULATING PROTEIN"/>
    <property type="match status" value="1"/>
</dbReference>
<evidence type="ECO:0000313" key="2">
    <source>
        <dbReference type="Proteomes" id="UP000027471"/>
    </source>
</evidence>
<dbReference type="EMBL" id="AUNB01000001">
    <property type="protein sequence ID" value="KEO61738.1"/>
    <property type="molecule type" value="Genomic_DNA"/>
</dbReference>
<protein>
    <submittedName>
        <fullName evidence="1">Branched-chain amino acid ABC transporter substrate-binding protein</fullName>
    </submittedName>
</protein>
<dbReference type="NCBIfam" id="TIGR03407">
    <property type="entry name" value="urea_ABC_UrtA"/>
    <property type="match status" value="1"/>
</dbReference>
<accession>A0A074K1X0</accession>
<evidence type="ECO:0000313" key="1">
    <source>
        <dbReference type="EMBL" id="KEO61738.1"/>
    </source>
</evidence>
<dbReference type="PROSITE" id="PS51318">
    <property type="entry name" value="TAT"/>
    <property type="match status" value="1"/>
</dbReference>
<reference evidence="1 2" key="1">
    <citation type="journal article" date="2015" name="Antonie Van Leeuwenhoek">
        <title>Thioclava indica sp. nov., isolated from surface seawater of the Indian Ocean.</title>
        <authorList>
            <person name="Liu Y."/>
            <person name="Lai Q."/>
            <person name="Du J."/>
            <person name="Xu H."/>
            <person name="Jiang L."/>
            <person name="Shao Z."/>
        </authorList>
    </citation>
    <scope>NUCLEOTIDE SEQUENCE [LARGE SCALE GENOMIC DNA]</scope>
    <source>
        <strain evidence="1 2">DT23-4</strain>
    </source>
</reference>
<dbReference type="RefSeq" id="WP_205618203.1">
    <property type="nucleotide sequence ID" value="NZ_AUNB01000001.1"/>
</dbReference>
<comment type="caution">
    <text evidence="1">The sequence shown here is derived from an EMBL/GenBank/DDBJ whole genome shotgun (WGS) entry which is preliminary data.</text>
</comment>
<keyword evidence="2" id="KW-1185">Reference proteome</keyword>
<dbReference type="STRING" id="1353528.DT23_01835"/>
<name>A0A074K1X0_9RHOB</name>
<proteinExistence type="predicted"/>
<dbReference type="Gene3D" id="3.40.50.2300">
    <property type="match status" value="2"/>
</dbReference>
<dbReference type="InterPro" id="IPR006311">
    <property type="entry name" value="TAT_signal"/>
</dbReference>
<dbReference type="InterPro" id="IPR028082">
    <property type="entry name" value="Peripla_BP_I"/>
</dbReference>
<dbReference type="eggNOG" id="COG0683">
    <property type="taxonomic scope" value="Bacteria"/>
</dbReference>
<organism evidence="1 2">
    <name type="scientific">Thioclava indica</name>
    <dbReference type="NCBI Taxonomy" id="1353528"/>
    <lineage>
        <taxon>Bacteria</taxon>
        <taxon>Pseudomonadati</taxon>
        <taxon>Pseudomonadota</taxon>
        <taxon>Alphaproteobacteria</taxon>
        <taxon>Rhodobacterales</taxon>
        <taxon>Paracoccaceae</taxon>
        <taxon>Thioclava</taxon>
    </lineage>
</organism>
<dbReference type="FunFam" id="3.40.50.2300:FF:000097">
    <property type="entry name" value="Branched-chain amino acid ABC transporter substrate-binding protein"/>
    <property type="match status" value="1"/>
</dbReference>
<dbReference type="InterPro" id="IPR017777">
    <property type="entry name" value="ABC_urea-bd_UrtA"/>
</dbReference>
<dbReference type="CDD" id="cd06355">
    <property type="entry name" value="PBP1_FmdD-like"/>
    <property type="match status" value="1"/>
</dbReference>
<dbReference type="PANTHER" id="PTHR47628">
    <property type="match status" value="1"/>
</dbReference>
<dbReference type="Pfam" id="PF13433">
    <property type="entry name" value="Peripla_BP_5"/>
    <property type="match status" value="1"/>
</dbReference>
<dbReference type="Proteomes" id="UP000027471">
    <property type="component" value="Unassembled WGS sequence"/>
</dbReference>
<dbReference type="SUPFAM" id="SSF53822">
    <property type="entry name" value="Periplasmic binding protein-like I"/>
    <property type="match status" value="1"/>
</dbReference>
<dbReference type="AlphaFoldDB" id="A0A074K1X0"/>
<sequence>MITRRNLMISAAFAGAASMTGSIAIAEGDKIKVGVLHSLSGTMAISETTLKDTVLMLIEEQNKKGGINGKMLEAVVVDPASDWPLFAEKARELISVDKVDVIFGCWTSVSRKSVLPVLEELDGLLFYPVQYEGEESSRNVFYTGAAPNQQAIPAVDYFLDELGVEKFALLGTDYVYPRTTNNILDAYLKSKGIAESDIFVNYTPFGQSDWSKIVSDVKALGADGKKVGVISTINGDANIGFYKELAASGISADDIPVVAFSVGEEELSGLGEADLKNLVGQLAAWNYFESADTPENAAFIKQWHAYTGDDTRVTNDPMEATYIGFNMWVNAVTQVGSTDIDKVIAAMPGQEFPNLTGTTAKMLPNHHLTKPVLIGEIMEDGQFDIISQTDPVPGDAWTDFLPESAVLKSDWPGLDCGMYNIETKTCVQKKSNY</sequence>